<evidence type="ECO:0000313" key="7">
    <source>
        <dbReference type="EMBL" id="OAP87669.1"/>
    </source>
</evidence>
<dbReference type="RefSeq" id="WP_064219924.1">
    <property type="nucleotide sequence ID" value="NZ_LVXZ01000196.1"/>
</dbReference>
<dbReference type="InterPro" id="IPR000182">
    <property type="entry name" value="GNAT_dom"/>
</dbReference>
<evidence type="ECO:0000256" key="1">
    <source>
        <dbReference type="ARBA" id="ARBA00022491"/>
    </source>
</evidence>
<evidence type="ECO:0000256" key="3">
    <source>
        <dbReference type="ARBA" id="ARBA00022679"/>
    </source>
</evidence>
<name>A0A179B8G4_ACIFR</name>
<keyword evidence="4" id="KW-0012">Acyltransferase</keyword>
<reference evidence="7 8" key="1">
    <citation type="submission" date="2016-04" db="EMBL/GenBank/DDBJ databases">
        <title>Acidithiobacillus ferrooxidans genome sequencing and assembly.</title>
        <authorList>
            <person name="Zhou Z."/>
        </authorList>
    </citation>
    <scope>NUCLEOTIDE SEQUENCE [LARGE SCALE GENOMIC DNA]</scope>
    <source>
        <strain evidence="7 8">BY0502</strain>
    </source>
</reference>
<dbReference type="EMBL" id="LVXZ01000196">
    <property type="protein sequence ID" value="OAP87669.1"/>
    <property type="molecule type" value="Genomic_DNA"/>
</dbReference>
<dbReference type="GO" id="GO:0016747">
    <property type="term" value="F:acyltransferase activity, transferring groups other than amino-acyl groups"/>
    <property type="evidence" value="ECO:0007669"/>
    <property type="project" value="InterPro"/>
</dbReference>
<organism evidence="7 8">
    <name type="scientific">Acidithiobacillus ferrooxidans</name>
    <name type="common">Thiobacillus ferrooxidans</name>
    <dbReference type="NCBI Taxonomy" id="920"/>
    <lineage>
        <taxon>Bacteria</taxon>
        <taxon>Pseudomonadati</taxon>
        <taxon>Pseudomonadota</taxon>
        <taxon>Acidithiobacillia</taxon>
        <taxon>Acidithiobacillales</taxon>
        <taxon>Acidithiobacillaceae</taxon>
        <taxon>Acidithiobacillus</taxon>
    </lineage>
</organism>
<keyword evidence="3 7" id="KW-0808">Transferase</keyword>
<sequence length="176" mass="19050">MSSAPFLVTPLDATHDRTVFNSGSEPLDRYFREGVAQDIRRRVTACFIALAGGQRIAGYYTLASASFLLADLPATTAKKLPRYPTVPVVRMGRLAIDQKFKGQGLGGALLADALDRATRSEIAAYALMVDAKDEVAAAFYRHHGFLALPDLPLTLFLPLATAAAPRKTDNKRFGPI</sequence>
<dbReference type="AlphaFoldDB" id="A0A179B8G4"/>
<dbReference type="SUPFAM" id="SSF55729">
    <property type="entry name" value="Acyl-CoA N-acyltransferases (Nat)"/>
    <property type="match status" value="1"/>
</dbReference>
<dbReference type="InterPro" id="IPR016181">
    <property type="entry name" value="Acyl_CoA_acyltransferase"/>
</dbReference>
<dbReference type="OrthoDB" id="9799147at2"/>
<dbReference type="Pfam" id="PF00583">
    <property type="entry name" value="Acetyltransf_1"/>
    <property type="match status" value="1"/>
</dbReference>
<keyword evidence="2" id="KW-1277">Toxin-antitoxin system</keyword>
<dbReference type="Proteomes" id="UP000078302">
    <property type="component" value="Unassembled WGS sequence"/>
</dbReference>
<evidence type="ECO:0000313" key="8">
    <source>
        <dbReference type="Proteomes" id="UP000078302"/>
    </source>
</evidence>
<proteinExistence type="predicted"/>
<dbReference type="PANTHER" id="PTHR36449">
    <property type="entry name" value="ACETYLTRANSFERASE-RELATED"/>
    <property type="match status" value="1"/>
</dbReference>
<protein>
    <submittedName>
        <fullName evidence="7">GCN5 family acetyltransferase</fullName>
    </submittedName>
</protein>
<accession>A0A179B8G4</accession>
<comment type="catalytic activity">
    <reaction evidence="5">
        <text>glycyl-tRNA(Gly) + acetyl-CoA = N-acetylglycyl-tRNA(Gly) + CoA + H(+)</text>
        <dbReference type="Rhea" id="RHEA:81867"/>
        <dbReference type="Rhea" id="RHEA-COMP:9683"/>
        <dbReference type="Rhea" id="RHEA-COMP:19766"/>
        <dbReference type="ChEBI" id="CHEBI:15378"/>
        <dbReference type="ChEBI" id="CHEBI:57287"/>
        <dbReference type="ChEBI" id="CHEBI:57288"/>
        <dbReference type="ChEBI" id="CHEBI:78522"/>
        <dbReference type="ChEBI" id="CHEBI:232036"/>
    </reaction>
</comment>
<evidence type="ECO:0000256" key="4">
    <source>
        <dbReference type="ARBA" id="ARBA00023315"/>
    </source>
</evidence>
<dbReference type="CDD" id="cd04301">
    <property type="entry name" value="NAT_SF"/>
    <property type="match status" value="1"/>
</dbReference>
<keyword evidence="1" id="KW-0678">Repressor</keyword>
<evidence type="ECO:0000256" key="5">
    <source>
        <dbReference type="ARBA" id="ARBA00049880"/>
    </source>
</evidence>
<comment type="caution">
    <text evidence="7">The sequence shown here is derived from an EMBL/GenBank/DDBJ whole genome shotgun (WGS) entry which is preliminary data.</text>
</comment>
<feature type="domain" description="N-acetyltransferase" evidence="6">
    <location>
        <begin position="26"/>
        <end position="160"/>
    </location>
</feature>
<evidence type="ECO:0000256" key="2">
    <source>
        <dbReference type="ARBA" id="ARBA00022649"/>
    </source>
</evidence>
<dbReference type="PROSITE" id="PS51186">
    <property type="entry name" value="GNAT"/>
    <property type="match status" value="1"/>
</dbReference>
<gene>
    <name evidence="7" type="ORF">A4H96_12670</name>
</gene>
<keyword evidence="8" id="KW-1185">Reference proteome</keyword>
<dbReference type="PANTHER" id="PTHR36449:SF1">
    <property type="entry name" value="ACETYLTRANSFERASE"/>
    <property type="match status" value="1"/>
</dbReference>
<dbReference type="Gene3D" id="3.40.630.30">
    <property type="match status" value="1"/>
</dbReference>
<evidence type="ECO:0000259" key="6">
    <source>
        <dbReference type="PROSITE" id="PS51186"/>
    </source>
</evidence>